<dbReference type="AlphaFoldDB" id="A0A2A2J5I3"/>
<dbReference type="InterPro" id="IPR018181">
    <property type="entry name" value="Heat_shock_70_CS"/>
</dbReference>
<dbReference type="Gene3D" id="3.30.420.40">
    <property type="match status" value="1"/>
</dbReference>
<dbReference type="Proteomes" id="UP000218231">
    <property type="component" value="Unassembled WGS sequence"/>
</dbReference>
<reference evidence="4 5" key="1">
    <citation type="journal article" date="2017" name="Curr. Biol.">
        <title>Genome architecture and evolution of a unichromosomal asexual nematode.</title>
        <authorList>
            <person name="Fradin H."/>
            <person name="Zegar C."/>
            <person name="Gutwein M."/>
            <person name="Lucas J."/>
            <person name="Kovtun M."/>
            <person name="Corcoran D."/>
            <person name="Baugh L.R."/>
            <person name="Kiontke K."/>
            <person name="Gunsalus K."/>
            <person name="Fitch D.H."/>
            <person name="Piano F."/>
        </authorList>
    </citation>
    <scope>NUCLEOTIDE SEQUENCE [LARGE SCALE GENOMIC DNA]</scope>
    <source>
        <strain evidence="4">PF1309</strain>
    </source>
</reference>
<organism evidence="4 5">
    <name type="scientific">Diploscapter pachys</name>
    <dbReference type="NCBI Taxonomy" id="2018661"/>
    <lineage>
        <taxon>Eukaryota</taxon>
        <taxon>Metazoa</taxon>
        <taxon>Ecdysozoa</taxon>
        <taxon>Nematoda</taxon>
        <taxon>Chromadorea</taxon>
        <taxon>Rhabditida</taxon>
        <taxon>Rhabditina</taxon>
        <taxon>Rhabditomorpha</taxon>
        <taxon>Rhabditoidea</taxon>
        <taxon>Rhabditidae</taxon>
        <taxon>Diploscapter</taxon>
    </lineage>
</organism>
<keyword evidence="2" id="KW-0547">Nucleotide-binding</keyword>
<dbReference type="PROSITE" id="PS00297">
    <property type="entry name" value="HSP70_1"/>
    <property type="match status" value="1"/>
</dbReference>
<dbReference type="GO" id="GO:0006950">
    <property type="term" value="P:response to stress"/>
    <property type="evidence" value="ECO:0007669"/>
    <property type="project" value="UniProtKB-ARBA"/>
</dbReference>
<keyword evidence="3" id="KW-0067">ATP-binding</keyword>
<evidence type="ECO:0000256" key="1">
    <source>
        <dbReference type="ARBA" id="ARBA00007381"/>
    </source>
</evidence>
<dbReference type="PRINTS" id="PR00301">
    <property type="entry name" value="HEATSHOCK70"/>
</dbReference>
<evidence type="ECO:0000256" key="3">
    <source>
        <dbReference type="ARBA" id="ARBA00022840"/>
    </source>
</evidence>
<evidence type="ECO:0000256" key="2">
    <source>
        <dbReference type="ARBA" id="ARBA00022741"/>
    </source>
</evidence>
<dbReference type="EMBL" id="LIAE01010657">
    <property type="protein sequence ID" value="PAV57050.1"/>
    <property type="molecule type" value="Genomic_DNA"/>
</dbReference>
<name>A0A2A2J5I3_9BILA</name>
<comment type="caution">
    <text evidence="4">The sequence shown here is derived from an EMBL/GenBank/DDBJ whole genome shotgun (WGS) entry which is preliminary data.</text>
</comment>
<dbReference type="GO" id="GO:0005524">
    <property type="term" value="F:ATP binding"/>
    <property type="evidence" value="ECO:0007669"/>
    <property type="project" value="UniProtKB-KW"/>
</dbReference>
<dbReference type="SUPFAM" id="SSF53067">
    <property type="entry name" value="Actin-like ATPase domain"/>
    <property type="match status" value="1"/>
</dbReference>
<dbReference type="Pfam" id="PF00012">
    <property type="entry name" value="HSP70"/>
    <property type="match status" value="1"/>
</dbReference>
<accession>A0A2A2J5I3</accession>
<dbReference type="STRING" id="2018661.A0A2A2J5I3"/>
<evidence type="ECO:0000313" key="4">
    <source>
        <dbReference type="EMBL" id="PAV57050.1"/>
    </source>
</evidence>
<gene>
    <name evidence="4" type="ORF">WR25_26117</name>
</gene>
<dbReference type="InterPro" id="IPR013126">
    <property type="entry name" value="Hsp_70_fam"/>
</dbReference>
<dbReference type="PANTHER" id="PTHR19375">
    <property type="entry name" value="HEAT SHOCK PROTEIN 70KDA"/>
    <property type="match status" value="1"/>
</dbReference>
<evidence type="ECO:0000313" key="5">
    <source>
        <dbReference type="Proteomes" id="UP000218231"/>
    </source>
</evidence>
<dbReference type="GO" id="GO:0140662">
    <property type="term" value="F:ATP-dependent protein folding chaperone"/>
    <property type="evidence" value="ECO:0007669"/>
    <property type="project" value="InterPro"/>
</dbReference>
<comment type="similarity">
    <text evidence="1">Belongs to the heat shock protein 70 family.</text>
</comment>
<dbReference type="InterPro" id="IPR043129">
    <property type="entry name" value="ATPase_NBD"/>
</dbReference>
<sequence length="201" mass="21978">MVYIGIDLGTTYSCVSVIGDGKPVSIQSDYGKFIIPSVVAYCGTEILVGDPALAVDTDMSNVLYDSKRLIGYNALNNAFLPDEKSLLPFRVKTRDGVVGYVLNAGQRNKKFLRPEEVSAEILKKLKTIAESHLLEKGVTGAVVTVPAFFNNIQINATKRAIQMAELDLKYLLKEPTAAAIAYYNKMKITDSTIMIFDWGGG</sequence>
<protein>
    <submittedName>
        <fullName evidence="4">Uncharacterized protein</fullName>
    </submittedName>
</protein>
<proteinExistence type="inferred from homology"/>
<dbReference type="OrthoDB" id="2401965at2759"/>
<keyword evidence="5" id="KW-1185">Reference proteome</keyword>